<keyword evidence="7" id="KW-0175">Coiled coil</keyword>
<evidence type="ECO:0000313" key="13">
    <source>
        <dbReference type="EMBL" id="GAX26317.1"/>
    </source>
</evidence>
<evidence type="ECO:0000256" key="6">
    <source>
        <dbReference type="ARBA" id="ARBA00023136"/>
    </source>
</evidence>
<name>A0A1Z5KJC5_FISSO</name>
<evidence type="ECO:0000256" key="5">
    <source>
        <dbReference type="ARBA" id="ARBA00022989"/>
    </source>
</evidence>
<feature type="region of interest" description="Disordered" evidence="8">
    <location>
        <begin position="343"/>
        <end position="395"/>
    </location>
</feature>
<dbReference type="Proteomes" id="UP000198406">
    <property type="component" value="Unassembled WGS sequence"/>
</dbReference>
<evidence type="ECO:0000256" key="8">
    <source>
        <dbReference type="SAM" id="MobiDB-lite"/>
    </source>
</evidence>
<evidence type="ECO:0000256" key="9">
    <source>
        <dbReference type="SAM" id="Phobius"/>
    </source>
</evidence>
<protein>
    <submittedName>
        <fullName evidence="13">Uncharacterized protein</fullName>
    </submittedName>
</protein>
<dbReference type="PANTHER" id="PTHR13018:SF5">
    <property type="entry name" value="RE44586P"/>
    <property type="match status" value="1"/>
</dbReference>
<organism evidence="13 14">
    <name type="scientific">Fistulifera solaris</name>
    <name type="common">Oleaginous diatom</name>
    <dbReference type="NCBI Taxonomy" id="1519565"/>
    <lineage>
        <taxon>Eukaryota</taxon>
        <taxon>Sar</taxon>
        <taxon>Stramenopiles</taxon>
        <taxon>Ochrophyta</taxon>
        <taxon>Bacillariophyta</taxon>
        <taxon>Bacillariophyceae</taxon>
        <taxon>Bacillariophycidae</taxon>
        <taxon>Naviculales</taxon>
        <taxon>Naviculaceae</taxon>
        <taxon>Fistulifera</taxon>
    </lineage>
</organism>
<dbReference type="InterPro" id="IPR003864">
    <property type="entry name" value="CSC1/OSCA1-like_7TM"/>
</dbReference>
<dbReference type="InParanoid" id="A0A1Z5KJC5"/>
<dbReference type="Pfam" id="PF02714">
    <property type="entry name" value="RSN1_7TM"/>
    <property type="match status" value="1"/>
</dbReference>
<evidence type="ECO:0000256" key="3">
    <source>
        <dbReference type="ARBA" id="ARBA00022448"/>
    </source>
</evidence>
<proteinExistence type="inferred from homology"/>
<feature type="compositionally biased region" description="Low complexity" evidence="8">
    <location>
        <begin position="1493"/>
        <end position="1502"/>
    </location>
</feature>
<dbReference type="InterPro" id="IPR045122">
    <property type="entry name" value="Csc1-like"/>
</dbReference>
<evidence type="ECO:0000259" key="11">
    <source>
        <dbReference type="Pfam" id="PF13967"/>
    </source>
</evidence>
<feature type="transmembrane region" description="Helical" evidence="9">
    <location>
        <begin position="1210"/>
        <end position="1229"/>
    </location>
</feature>
<keyword evidence="6 9" id="KW-0472">Membrane</keyword>
<dbReference type="Pfam" id="PF13967">
    <property type="entry name" value="RSN1_TM"/>
    <property type="match status" value="1"/>
</dbReference>
<evidence type="ECO:0000259" key="12">
    <source>
        <dbReference type="Pfam" id="PF14703"/>
    </source>
</evidence>
<dbReference type="InterPro" id="IPR032880">
    <property type="entry name" value="CSC1/OSCA1-like_N"/>
</dbReference>
<comment type="similarity">
    <text evidence="2">Belongs to the CSC1 (TC 1.A.17) family.</text>
</comment>
<gene>
    <name evidence="13" type="ORF">FisN_16Lh155</name>
</gene>
<dbReference type="EMBL" id="BDSP01000240">
    <property type="protein sequence ID" value="GAX26317.1"/>
    <property type="molecule type" value="Genomic_DNA"/>
</dbReference>
<evidence type="ECO:0000256" key="2">
    <source>
        <dbReference type="ARBA" id="ARBA00007779"/>
    </source>
</evidence>
<dbReference type="GO" id="GO:0005227">
    <property type="term" value="F:calcium-activated cation channel activity"/>
    <property type="evidence" value="ECO:0007669"/>
    <property type="project" value="InterPro"/>
</dbReference>
<feature type="compositionally biased region" description="Polar residues" evidence="8">
    <location>
        <begin position="353"/>
        <end position="373"/>
    </location>
</feature>
<dbReference type="OrthoDB" id="41125at2759"/>
<dbReference type="PANTHER" id="PTHR13018">
    <property type="entry name" value="PROBABLE MEMBRANE PROTEIN DUF221-RELATED"/>
    <property type="match status" value="1"/>
</dbReference>
<feature type="transmembrane region" description="Helical" evidence="9">
    <location>
        <begin position="1124"/>
        <end position="1144"/>
    </location>
</feature>
<keyword evidence="14" id="KW-1185">Reference proteome</keyword>
<feature type="transmembrane region" description="Helical" evidence="9">
    <location>
        <begin position="842"/>
        <end position="859"/>
    </location>
</feature>
<feature type="transmembrane region" description="Helical" evidence="9">
    <location>
        <begin position="1367"/>
        <end position="1392"/>
    </location>
</feature>
<keyword evidence="3" id="KW-0813">Transport</keyword>
<reference evidence="13 14" key="1">
    <citation type="journal article" date="2015" name="Plant Cell">
        <title>Oil accumulation by the oleaginous diatom Fistulifera solaris as revealed by the genome and transcriptome.</title>
        <authorList>
            <person name="Tanaka T."/>
            <person name="Maeda Y."/>
            <person name="Veluchamy A."/>
            <person name="Tanaka M."/>
            <person name="Abida H."/>
            <person name="Marechal E."/>
            <person name="Bowler C."/>
            <person name="Muto M."/>
            <person name="Sunaga Y."/>
            <person name="Tanaka M."/>
            <person name="Yoshino T."/>
            <person name="Taniguchi T."/>
            <person name="Fukuda Y."/>
            <person name="Nemoto M."/>
            <person name="Matsumoto M."/>
            <person name="Wong P.S."/>
            <person name="Aburatani S."/>
            <person name="Fujibuchi W."/>
        </authorList>
    </citation>
    <scope>NUCLEOTIDE SEQUENCE [LARGE SCALE GENOMIC DNA]</scope>
    <source>
        <strain evidence="13 14">JPCC DA0580</strain>
    </source>
</reference>
<feature type="compositionally biased region" description="Basic and acidic residues" evidence="8">
    <location>
        <begin position="210"/>
        <end position="219"/>
    </location>
</feature>
<feature type="domain" description="CSC1/OSCA1-like cytosolic" evidence="12">
    <location>
        <begin position="893"/>
        <end position="1111"/>
    </location>
</feature>
<feature type="compositionally biased region" description="Polar residues" evidence="8">
    <location>
        <begin position="695"/>
        <end position="714"/>
    </location>
</feature>
<feature type="compositionally biased region" description="Polar residues" evidence="8">
    <location>
        <begin position="235"/>
        <end position="257"/>
    </location>
</feature>
<feature type="transmembrane region" description="Helical" evidence="9">
    <location>
        <begin position="1314"/>
        <end position="1347"/>
    </location>
</feature>
<keyword evidence="5 9" id="KW-1133">Transmembrane helix</keyword>
<feature type="transmembrane region" description="Helical" evidence="9">
    <location>
        <begin position="1398"/>
        <end position="1417"/>
    </location>
</feature>
<feature type="region of interest" description="Disordered" evidence="8">
    <location>
        <begin position="645"/>
        <end position="722"/>
    </location>
</feature>
<feature type="region of interest" description="Disordered" evidence="8">
    <location>
        <begin position="1493"/>
        <end position="1526"/>
    </location>
</feature>
<sequence length="1623" mass="185053">MIEDVFPLPYRVLEEIVVENTTVSKLECGDINVSWQPIYFALFLTFIQASIFLTIFEWGRRNKYVESVYDKRRSKYPTRTPAPLMKERGCRIRLFQLEWWKIYISDEDYQKQSWDEFRRLKMEAESKNWDVSRQGLAGEECDPFVTAAENQCYRESPFFAMLNDLESQKFGYGDAPPTRYENGFSDYNGDAVNNNYDYEFDYAYDSNNEDSSHESKKESASYNTAHYEQSYYAEPNSQSGPQNNTQLTEMPTGSTGSECDDDLHDNGYGYGNWEVDAPHVDSAPSYEIDVSQSSFQQAVETVDEPTTIDEASRNLQTGLSGLLKESGLSTDRVIPSLDDILGNVRSTPRRAPQTDTSQNSLLPAETTGETSAIGTDDNQREPYEPLRPRNRTLSQEERIAEQIRLAEEIRRVDEKLDMLRRKKREREEAEAQQRQTVALISDDGGDVNESQDVALGFGLVDEHASSLSDENVSAGNADAAAKRQQLTSDQLIEEGMMKGGFLRPEGIHFSDHDRGMETEQSQSDVEEQFDASERRIDSTVDQLLGSQAGVSEATDKRWSSMIYDFNTGAARLDNDKIGFNSSKPDAELDYGYETAGLVTDELDYGYDTDNLCQKADDEDYGYDVESDPGRPQVCLVPMKKCEQTSNLSRIRRHTGSSSGNSDPPGDHLRSQSRHGRAQRVTVVKNDAVNDLVPNRRSSGQYAPNRRNTQGTSPSAKELGAACGSRKSIPRRISSNVGNFLKRRVLMIEDDMSDSECDENKGASAYVASKVSRRRLSEEDQELLRCVGLDSFVTLRFLKFGFDVAFWPMVVSLFTLIPLYKTGEETCIGFFTTTVVNVEKGSWRFWFVLMFGYVQILYILRRLWIEWEVFLPLRYEFLENGDFEKEKYKEQYRKTCMIEYIPRAQKTDQSLYDFFDAIFPGEVERAEVLLNTEYLTDLIKSRNHHIVKYEEIYAGKVHRRAVFLRQTASYQAGEKAKGCCRSLKRLKPPVEPPEPTIYVRETPDSSSKKVLALKWHYDNITRLNREIETEYLRLAHAQKRPVVQNHESRLAKWLGIKYLTGSDTGRLHSSTAFVEFKTMAAKQHAVQCNITGMNDCMVVTPVPEVRDLIWDNMHVSRALINTRKAWANVVLTGCLVLWSIIVSTIRNFNELSKYLDTAITKDPAVVSFLDFYAPALIVEGLVRAIPNIMKVGVLAVRFKARSERDHYVLGWYFYFRLITFVFIIASDSIVKSSTSFVEDPIDFFEDLSKNVALNSQFFITYVIVSGGVQVFFRLSQWHNLALHWLLTNVKREEALPQRRLDALKTSMKTFHLDEFIPLFIFIFMVATLYGAIAPLSGLFVALFFRVAFKVFKFMTLYIYGGQYEGGGFLFYTISKIVFYVLYMIITVIAAYLAVNGSGAIGALYILLLVFVFAVQRDVKHTFVVPSRMLSLTKARAFDENQDKRSWKEKAKEAFLKAKKVFEKAEKDEKDLGHSDHYDPRAENLMRPLIGRSNSSASLSSGFSQHEPTSAPRRGRKRGGFIETQSDEGGSAVLDAVELFNKRYTDENAFDTEDEDGNPKAAPGTDFFIYRQPTLNKTTWETQPKAYRDGLERDEAPEVWGDKRPEQVRHTARARRASIAMCYGG</sequence>
<comment type="subcellular location">
    <subcellularLocation>
        <location evidence="1">Membrane</location>
        <topology evidence="1">Multi-pass membrane protein</topology>
    </subcellularLocation>
</comment>
<evidence type="ECO:0000259" key="10">
    <source>
        <dbReference type="Pfam" id="PF02714"/>
    </source>
</evidence>
<feature type="coiled-coil region" evidence="7">
    <location>
        <begin position="402"/>
        <end position="439"/>
    </location>
</feature>
<feature type="compositionally biased region" description="Basic and acidic residues" evidence="8">
    <location>
        <begin position="377"/>
        <end position="387"/>
    </location>
</feature>
<keyword evidence="4 9" id="KW-0812">Transmembrane</keyword>
<feature type="domain" description="CSC1/OSCA1-like N-terminal transmembrane" evidence="11">
    <location>
        <begin position="778"/>
        <end position="864"/>
    </location>
</feature>
<comment type="caution">
    <text evidence="13">The sequence shown here is derived from an EMBL/GenBank/DDBJ whole genome shotgun (WGS) entry which is preliminary data.</text>
</comment>
<feature type="transmembrane region" description="Helical" evidence="9">
    <location>
        <begin position="1250"/>
        <end position="1271"/>
    </location>
</feature>
<accession>A0A1Z5KJC5</accession>
<evidence type="ECO:0000313" key="14">
    <source>
        <dbReference type="Proteomes" id="UP000198406"/>
    </source>
</evidence>
<evidence type="ECO:0000256" key="1">
    <source>
        <dbReference type="ARBA" id="ARBA00004141"/>
    </source>
</evidence>
<dbReference type="Pfam" id="PF14703">
    <property type="entry name" value="PHM7_cyt"/>
    <property type="match status" value="1"/>
</dbReference>
<evidence type="ECO:0000256" key="4">
    <source>
        <dbReference type="ARBA" id="ARBA00022692"/>
    </source>
</evidence>
<dbReference type="GO" id="GO:0005886">
    <property type="term" value="C:plasma membrane"/>
    <property type="evidence" value="ECO:0007669"/>
    <property type="project" value="TreeGrafter"/>
</dbReference>
<dbReference type="InterPro" id="IPR027815">
    <property type="entry name" value="CSC1/OSCA1-like_cyt"/>
</dbReference>
<evidence type="ECO:0000256" key="7">
    <source>
        <dbReference type="SAM" id="Coils"/>
    </source>
</evidence>
<feature type="domain" description="CSC1/OSCA1-like 7TM region" evidence="10">
    <location>
        <begin position="1122"/>
        <end position="1385"/>
    </location>
</feature>
<feature type="region of interest" description="Disordered" evidence="8">
    <location>
        <begin position="203"/>
        <end position="260"/>
    </location>
</feature>